<dbReference type="InterPro" id="IPR021862">
    <property type="entry name" value="DUF3472"/>
</dbReference>
<name>A0A8H5HQ18_9AGAR</name>
<gene>
    <name evidence="2" type="ORF">D9757_006601</name>
</gene>
<accession>A0A8H5HQ18</accession>
<protein>
    <recommendedName>
        <fullName evidence="1">DUF5077 domain-containing protein</fullName>
    </recommendedName>
</protein>
<dbReference type="AlphaFoldDB" id="A0A8H5HQ18"/>
<dbReference type="Pfam" id="PF11958">
    <property type="entry name" value="DUF3472"/>
    <property type="match status" value="1"/>
</dbReference>
<sequence>MSTKIVTLRGNGWLTTLPAGASEVINNSGLANWNNANTICSAWFRVNSAGSVTVGLNAFLAGSSNSTVRVTINGIPYTVHLAGTIPKTYHVANINLTAPGYVRVELQGVTKDGGFFGDVSGLSVTTASALAFANDPENYHWSRRGPSVHMGYTVPANTEYFYAEVTVPVGQDVIGSYIMAAGFSAGYSGIQVNSSTERRVLFSVWDATNGEKTTLVSKGQGVVDNNFSHEGSGGQTWLVFNWVAGNTYKFITRIRPDGAGSTLHSMWFFAPESNVWRYIATWKRPATHTYQSGVHSFLENFNEATGYTSRRALYKNQWARNVNGTWSELTTGRYTGDATATNAQRMDYAGGVEGGQFFLRNCGFFSDYVPVNQNFTRPVTGVPPAVDVNTLPTQ</sequence>
<keyword evidence="3" id="KW-1185">Reference proteome</keyword>
<dbReference type="InterPro" id="IPR031712">
    <property type="entry name" value="DUF5077"/>
</dbReference>
<organism evidence="2 3">
    <name type="scientific">Collybiopsis confluens</name>
    <dbReference type="NCBI Taxonomy" id="2823264"/>
    <lineage>
        <taxon>Eukaryota</taxon>
        <taxon>Fungi</taxon>
        <taxon>Dikarya</taxon>
        <taxon>Basidiomycota</taxon>
        <taxon>Agaricomycotina</taxon>
        <taxon>Agaricomycetes</taxon>
        <taxon>Agaricomycetidae</taxon>
        <taxon>Agaricales</taxon>
        <taxon>Marasmiineae</taxon>
        <taxon>Omphalotaceae</taxon>
        <taxon>Collybiopsis</taxon>
    </lineage>
</organism>
<comment type="caution">
    <text evidence="2">The sequence shown here is derived from an EMBL/GenBank/DDBJ whole genome shotgun (WGS) entry which is preliminary data.</text>
</comment>
<reference evidence="2 3" key="1">
    <citation type="journal article" date="2020" name="ISME J.">
        <title>Uncovering the hidden diversity of litter-decomposition mechanisms in mushroom-forming fungi.</title>
        <authorList>
            <person name="Floudas D."/>
            <person name="Bentzer J."/>
            <person name="Ahren D."/>
            <person name="Johansson T."/>
            <person name="Persson P."/>
            <person name="Tunlid A."/>
        </authorList>
    </citation>
    <scope>NUCLEOTIDE SEQUENCE [LARGE SCALE GENOMIC DNA]</scope>
    <source>
        <strain evidence="2 3">CBS 406.79</strain>
    </source>
</reference>
<evidence type="ECO:0000313" key="3">
    <source>
        <dbReference type="Proteomes" id="UP000518752"/>
    </source>
</evidence>
<dbReference type="Pfam" id="PF16871">
    <property type="entry name" value="DUF5077"/>
    <property type="match status" value="1"/>
</dbReference>
<dbReference type="OrthoDB" id="6338748at2759"/>
<dbReference type="EMBL" id="JAACJN010000031">
    <property type="protein sequence ID" value="KAF5387526.1"/>
    <property type="molecule type" value="Genomic_DNA"/>
</dbReference>
<feature type="domain" description="DUF5077" evidence="1">
    <location>
        <begin position="6"/>
        <end position="127"/>
    </location>
</feature>
<proteinExistence type="predicted"/>
<dbReference type="Proteomes" id="UP000518752">
    <property type="component" value="Unassembled WGS sequence"/>
</dbReference>
<evidence type="ECO:0000313" key="2">
    <source>
        <dbReference type="EMBL" id="KAF5387526.1"/>
    </source>
</evidence>
<evidence type="ECO:0000259" key="1">
    <source>
        <dbReference type="Pfam" id="PF16871"/>
    </source>
</evidence>